<evidence type="ECO:0000313" key="3">
    <source>
        <dbReference type="Proteomes" id="UP000184301"/>
    </source>
</evidence>
<keyword evidence="1" id="KW-1133">Transmembrane helix</keyword>
<gene>
    <name evidence="2" type="ORF">SAMN02745243_02486</name>
</gene>
<dbReference type="AlphaFoldDB" id="A0A1M6QQF2"/>
<keyword evidence="1" id="KW-0472">Membrane</keyword>
<dbReference type="Proteomes" id="UP000184301">
    <property type="component" value="Unassembled WGS sequence"/>
</dbReference>
<evidence type="ECO:0000256" key="1">
    <source>
        <dbReference type="SAM" id="Phobius"/>
    </source>
</evidence>
<reference evidence="2 3" key="1">
    <citation type="submission" date="2016-11" db="EMBL/GenBank/DDBJ databases">
        <authorList>
            <person name="Jaros S."/>
            <person name="Januszkiewicz K."/>
            <person name="Wedrychowicz H."/>
        </authorList>
    </citation>
    <scope>NUCLEOTIDE SEQUENCE [LARGE SCALE GENOMIC DNA]</scope>
    <source>
        <strain evidence="2 3">DSM 15480</strain>
    </source>
</reference>
<evidence type="ECO:0000313" key="2">
    <source>
        <dbReference type="EMBL" id="SHK22257.1"/>
    </source>
</evidence>
<dbReference type="RefSeq" id="WP_073110913.1">
    <property type="nucleotide sequence ID" value="NZ_FQZY01000036.1"/>
</dbReference>
<dbReference type="Pfam" id="PF14286">
    <property type="entry name" value="DHHW"/>
    <property type="match status" value="1"/>
</dbReference>
<dbReference type="STRING" id="1121950.SAMN02745243_02486"/>
<dbReference type="OrthoDB" id="175771at2"/>
<accession>A0A1M6QQF2</accession>
<keyword evidence="3" id="KW-1185">Reference proteome</keyword>
<dbReference type="InterPro" id="IPR025945">
    <property type="entry name" value="DHHW"/>
</dbReference>
<keyword evidence="1" id="KW-0812">Transmembrane</keyword>
<feature type="transmembrane region" description="Helical" evidence="1">
    <location>
        <begin position="12"/>
        <end position="34"/>
    </location>
</feature>
<organism evidence="2 3">
    <name type="scientific">Hespellia stercorisuis DSM 15480</name>
    <dbReference type="NCBI Taxonomy" id="1121950"/>
    <lineage>
        <taxon>Bacteria</taxon>
        <taxon>Bacillati</taxon>
        <taxon>Bacillota</taxon>
        <taxon>Clostridia</taxon>
        <taxon>Lachnospirales</taxon>
        <taxon>Lachnospiraceae</taxon>
        <taxon>Hespellia</taxon>
    </lineage>
</organism>
<protein>
    <submittedName>
        <fullName evidence="2">DHHW protein</fullName>
    </submittedName>
</protein>
<dbReference type="EMBL" id="FQZY01000036">
    <property type="protein sequence ID" value="SHK22257.1"/>
    <property type="molecule type" value="Genomic_DNA"/>
</dbReference>
<name>A0A1M6QQF2_9FIRM</name>
<sequence>MANKKKRKKIKIQAFLVKPFLICLGVFMIGNILLPTREYSEVENRSLAKRPRLTLSSLQTGTFMEQYEDYLMDQFIGRNLLRDLKVRIDTFAGNKEENGVYRGKQGQLMEDVVIPDQEVLKKNVKAIKEFAESNSGIPTSMILVPDAACILEDELPSLATVANQRTMIKSVKRELGESVSWVDAVSVLDTHKNEKVYYKTDHHWTTLGAYYVFQESGSALGVQSKEESTFSPYAVTTTFNGTLSSKSGYEENEKEEIDIYTPQGEDLDVVVNYVQEQKKTTSLYDSTKLDTKDKYAVFLGGNYSLLDIKTTVNAKRKLLMFKDSYANCFIPFLTPYFREIVVVDPRYYTGDVSELVGTYNITDCVFLYNANTFFADNNISGVLTGE</sequence>
<proteinExistence type="predicted"/>
<dbReference type="PROSITE" id="PS50007">
    <property type="entry name" value="PIPLC_X_DOMAIN"/>
    <property type="match status" value="1"/>
</dbReference>